<dbReference type="HOGENOM" id="CLU_2298410_0_0_1"/>
<evidence type="ECO:0000313" key="2">
    <source>
        <dbReference type="Proteomes" id="UP000054217"/>
    </source>
</evidence>
<protein>
    <submittedName>
        <fullName evidence="1">Uncharacterized protein</fullName>
    </submittedName>
</protein>
<reference evidence="1 2" key="1">
    <citation type="submission" date="2014-04" db="EMBL/GenBank/DDBJ databases">
        <authorList>
            <consortium name="DOE Joint Genome Institute"/>
            <person name="Kuo A."/>
            <person name="Kohler A."/>
            <person name="Costa M.D."/>
            <person name="Nagy L.G."/>
            <person name="Floudas D."/>
            <person name="Copeland A."/>
            <person name="Barry K.W."/>
            <person name="Cichocki N."/>
            <person name="Veneault-Fourrey C."/>
            <person name="LaButti K."/>
            <person name="Lindquist E.A."/>
            <person name="Lipzen A."/>
            <person name="Lundell T."/>
            <person name="Morin E."/>
            <person name="Murat C."/>
            <person name="Sun H."/>
            <person name="Tunlid A."/>
            <person name="Henrissat B."/>
            <person name="Grigoriev I.V."/>
            <person name="Hibbett D.S."/>
            <person name="Martin F."/>
            <person name="Nordberg H.P."/>
            <person name="Cantor M.N."/>
            <person name="Hua S.X."/>
        </authorList>
    </citation>
    <scope>NUCLEOTIDE SEQUENCE [LARGE SCALE GENOMIC DNA]</scope>
    <source>
        <strain evidence="1 2">Marx 270</strain>
    </source>
</reference>
<keyword evidence="2" id="KW-1185">Reference proteome</keyword>
<evidence type="ECO:0000313" key="1">
    <source>
        <dbReference type="EMBL" id="KIO00504.1"/>
    </source>
</evidence>
<dbReference type="InParanoid" id="A0A0C3NZG0"/>
<proteinExistence type="predicted"/>
<dbReference type="EMBL" id="KN831995">
    <property type="protein sequence ID" value="KIO00504.1"/>
    <property type="molecule type" value="Genomic_DNA"/>
</dbReference>
<dbReference type="AlphaFoldDB" id="A0A0C3NZG0"/>
<dbReference type="Proteomes" id="UP000054217">
    <property type="component" value="Unassembled WGS sequence"/>
</dbReference>
<reference evidence="2" key="2">
    <citation type="submission" date="2015-01" db="EMBL/GenBank/DDBJ databases">
        <title>Evolutionary Origins and Diversification of the Mycorrhizal Mutualists.</title>
        <authorList>
            <consortium name="DOE Joint Genome Institute"/>
            <consortium name="Mycorrhizal Genomics Consortium"/>
            <person name="Kohler A."/>
            <person name="Kuo A."/>
            <person name="Nagy L.G."/>
            <person name="Floudas D."/>
            <person name="Copeland A."/>
            <person name="Barry K.W."/>
            <person name="Cichocki N."/>
            <person name="Veneault-Fourrey C."/>
            <person name="LaButti K."/>
            <person name="Lindquist E.A."/>
            <person name="Lipzen A."/>
            <person name="Lundell T."/>
            <person name="Morin E."/>
            <person name="Murat C."/>
            <person name="Riley R."/>
            <person name="Ohm R."/>
            <person name="Sun H."/>
            <person name="Tunlid A."/>
            <person name="Henrissat B."/>
            <person name="Grigoriev I.V."/>
            <person name="Hibbett D.S."/>
            <person name="Martin F."/>
        </authorList>
    </citation>
    <scope>NUCLEOTIDE SEQUENCE [LARGE SCALE GENOMIC DNA]</scope>
    <source>
        <strain evidence="2">Marx 270</strain>
    </source>
</reference>
<accession>A0A0C3NZG0</accession>
<gene>
    <name evidence="1" type="ORF">M404DRAFT_1003787</name>
</gene>
<sequence>NVFGNRILEGGAGEALLCYGVWCEGRGEHGNTKPPRRSVVRFTRGTTSAPIELAWYRGEYRMRPPGIAMTQAIERAKDDRWSSLPLVDTSLGRGQTTRTVH</sequence>
<feature type="non-terminal residue" evidence="1">
    <location>
        <position position="1"/>
    </location>
</feature>
<name>A0A0C3NZG0_PISTI</name>
<organism evidence="1 2">
    <name type="scientific">Pisolithus tinctorius Marx 270</name>
    <dbReference type="NCBI Taxonomy" id="870435"/>
    <lineage>
        <taxon>Eukaryota</taxon>
        <taxon>Fungi</taxon>
        <taxon>Dikarya</taxon>
        <taxon>Basidiomycota</taxon>
        <taxon>Agaricomycotina</taxon>
        <taxon>Agaricomycetes</taxon>
        <taxon>Agaricomycetidae</taxon>
        <taxon>Boletales</taxon>
        <taxon>Sclerodermatineae</taxon>
        <taxon>Pisolithaceae</taxon>
        <taxon>Pisolithus</taxon>
    </lineage>
</organism>